<dbReference type="NCBIfam" id="NF002636">
    <property type="entry name" value="PRK02304.1-5"/>
    <property type="match status" value="1"/>
</dbReference>
<evidence type="ECO:0000256" key="8">
    <source>
        <dbReference type="ARBA" id="ARBA00022490"/>
    </source>
</evidence>
<dbReference type="InterPro" id="IPR005764">
    <property type="entry name" value="Ade_phspho_trans"/>
</dbReference>
<dbReference type="Gene3D" id="3.40.50.2020">
    <property type="match status" value="1"/>
</dbReference>
<evidence type="ECO:0000256" key="10">
    <source>
        <dbReference type="ARBA" id="ARBA00022679"/>
    </source>
</evidence>
<dbReference type="NCBIfam" id="NF002633">
    <property type="entry name" value="PRK02304.1-2"/>
    <property type="match status" value="1"/>
</dbReference>
<dbReference type="FunFam" id="3.40.50.2020:FF:000004">
    <property type="entry name" value="Adenine phosphoribosyltransferase"/>
    <property type="match status" value="1"/>
</dbReference>
<comment type="subunit">
    <text evidence="6 12">Homodimer.</text>
</comment>
<feature type="domain" description="Phosphoribosyltransferase" evidence="13">
    <location>
        <begin position="46"/>
        <end position="156"/>
    </location>
</feature>
<organism evidence="14 15">
    <name type="scientific">Dictyobacter aurantiacus</name>
    <dbReference type="NCBI Taxonomy" id="1936993"/>
    <lineage>
        <taxon>Bacteria</taxon>
        <taxon>Bacillati</taxon>
        <taxon>Chloroflexota</taxon>
        <taxon>Ktedonobacteria</taxon>
        <taxon>Ktedonobacterales</taxon>
        <taxon>Dictyobacteraceae</taxon>
        <taxon>Dictyobacter</taxon>
    </lineage>
</organism>
<keyword evidence="15" id="KW-1185">Reference proteome</keyword>
<evidence type="ECO:0000256" key="6">
    <source>
        <dbReference type="ARBA" id="ARBA00011738"/>
    </source>
</evidence>
<dbReference type="InterPro" id="IPR029057">
    <property type="entry name" value="PRTase-like"/>
</dbReference>
<comment type="catalytic activity">
    <reaction evidence="1 12">
        <text>AMP + diphosphate = 5-phospho-alpha-D-ribose 1-diphosphate + adenine</text>
        <dbReference type="Rhea" id="RHEA:16609"/>
        <dbReference type="ChEBI" id="CHEBI:16708"/>
        <dbReference type="ChEBI" id="CHEBI:33019"/>
        <dbReference type="ChEBI" id="CHEBI:58017"/>
        <dbReference type="ChEBI" id="CHEBI:456215"/>
        <dbReference type="EC" id="2.4.2.7"/>
    </reaction>
</comment>
<evidence type="ECO:0000256" key="7">
    <source>
        <dbReference type="ARBA" id="ARBA00011893"/>
    </source>
</evidence>
<sequence length="177" mass="19242">MTSTSEPVRLEDWVRDIPDFPQKGVLFKDITPLLQDPKAFHVAMDRLAAHYAGAGIEAVVGVESRGFIFGAPLAYLLNCGFVPVRKFGKLPSSTVSVEYALEYGTNVVELHTDAIKPGQRVLIVDDLLATGGTVSASIELVEKMGGHIAGIAFLVELSFLKGRERLEGHDVFALIQY</sequence>
<evidence type="ECO:0000256" key="5">
    <source>
        <dbReference type="ARBA" id="ARBA00008391"/>
    </source>
</evidence>
<dbReference type="PANTHER" id="PTHR32315:SF3">
    <property type="entry name" value="ADENINE PHOSPHORIBOSYLTRANSFERASE"/>
    <property type="match status" value="1"/>
</dbReference>
<name>A0A401ZAV0_9CHLR</name>
<dbReference type="Proteomes" id="UP000287224">
    <property type="component" value="Unassembled WGS sequence"/>
</dbReference>
<comment type="subcellular location">
    <subcellularLocation>
        <location evidence="3 12">Cytoplasm</location>
    </subcellularLocation>
</comment>
<dbReference type="GO" id="GO:0006168">
    <property type="term" value="P:adenine salvage"/>
    <property type="evidence" value="ECO:0007669"/>
    <property type="project" value="InterPro"/>
</dbReference>
<accession>A0A401ZAV0</accession>
<dbReference type="NCBIfam" id="NF002634">
    <property type="entry name" value="PRK02304.1-3"/>
    <property type="match status" value="1"/>
</dbReference>
<evidence type="ECO:0000256" key="1">
    <source>
        <dbReference type="ARBA" id="ARBA00000868"/>
    </source>
</evidence>
<dbReference type="GO" id="GO:0005737">
    <property type="term" value="C:cytoplasm"/>
    <property type="evidence" value="ECO:0007669"/>
    <property type="project" value="UniProtKB-SubCell"/>
</dbReference>
<protein>
    <recommendedName>
        <fullName evidence="7 12">Adenine phosphoribosyltransferase</fullName>
        <shortName evidence="12">APRT</shortName>
        <ecNumber evidence="7 12">2.4.2.7</ecNumber>
    </recommendedName>
</protein>
<evidence type="ECO:0000256" key="9">
    <source>
        <dbReference type="ARBA" id="ARBA00022676"/>
    </source>
</evidence>
<dbReference type="UniPathway" id="UPA00588">
    <property type="reaction ID" value="UER00646"/>
</dbReference>
<dbReference type="PANTHER" id="PTHR32315">
    <property type="entry name" value="ADENINE PHOSPHORIBOSYLTRANSFERASE"/>
    <property type="match status" value="1"/>
</dbReference>
<keyword evidence="9 12" id="KW-0328">Glycosyltransferase</keyword>
<dbReference type="HAMAP" id="MF_00004">
    <property type="entry name" value="Aden_phosphoribosyltr"/>
    <property type="match status" value="1"/>
</dbReference>
<dbReference type="OrthoDB" id="9803963at2"/>
<dbReference type="GO" id="GO:0016208">
    <property type="term" value="F:AMP binding"/>
    <property type="evidence" value="ECO:0007669"/>
    <property type="project" value="TreeGrafter"/>
</dbReference>
<dbReference type="EMBL" id="BIFQ01000001">
    <property type="protein sequence ID" value="GCE04011.1"/>
    <property type="molecule type" value="Genomic_DNA"/>
</dbReference>
<keyword evidence="8 12" id="KW-0963">Cytoplasm</keyword>
<evidence type="ECO:0000256" key="3">
    <source>
        <dbReference type="ARBA" id="ARBA00004496"/>
    </source>
</evidence>
<dbReference type="NCBIfam" id="TIGR01090">
    <property type="entry name" value="apt"/>
    <property type="match status" value="1"/>
</dbReference>
<evidence type="ECO:0000256" key="4">
    <source>
        <dbReference type="ARBA" id="ARBA00004659"/>
    </source>
</evidence>
<keyword evidence="11 12" id="KW-0660">Purine salvage</keyword>
<dbReference type="SUPFAM" id="SSF53271">
    <property type="entry name" value="PRTase-like"/>
    <property type="match status" value="1"/>
</dbReference>
<dbReference type="InterPro" id="IPR000836">
    <property type="entry name" value="PRTase_dom"/>
</dbReference>
<dbReference type="GO" id="GO:0002055">
    <property type="term" value="F:adenine binding"/>
    <property type="evidence" value="ECO:0007669"/>
    <property type="project" value="TreeGrafter"/>
</dbReference>
<dbReference type="EC" id="2.4.2.7" evidence="7 12"/>
<comment type="pathway">
    <text evidence="4 12">Purine metabolism; AMP biosynthesis via salvage pathway; AMP from adenine: step 1/1.</text>
</comment>
<dbReference type="InterPro" id="IPR050054">
    <property type="entry name" value="UPRTase/APRTase"/>
</dbReference>
<dbReference type="GO" id="GO:0006166">
    <property type="term" value="P:purine ribonucleoside salvage"/>
    <property type="evidence" value="ECO:0007669"/>
    <property type="project" value="UniProtKB-UniRule"/>
</dbReference>
<gene>
    <name evidence="12 14" type="primary">apt</name>
    <name evidence="14" type="ORF">KDAU_13400</name>
</gene>
<dbReference type="Pfam" id="PF00156">
    <property type="entry name" value="Pribosyltran"/>
    <property type="match status" value="1"/>
</dbReference>
<keyword evidence="10 12" id="KW-0808">Transferase</keyword>
<dbReference type="GO" id="GO:0003999">
    <property type="term" value="F:adenine phosphoribosyltransferase activity"/>
    <property type="evidence" value="ECO:0007669"/>
    <property type="project" value="UniProtKB-UniRule"/>
</dbReference>
<dbReference type="CDD" id="cd06223">
    <property type="entry name" value="PRTases_typeI"/>
    <property type="match status" value="1"/>
</dbReference>
<evidence type="ECO:0000256" key="11">
    <source>
        <dbReference type="ARBA" id="ARBA00022726"/>
    </source>
</evidence>
<evidence type="ECO:0000259" key="13">
    <source>
        <dbReference type="Pfam" id="PF00156"/>
    </source>
</evidence>
<comment type="caution">
    <text evidence="14">The sequence shown here is derived from an EMBL/GenBank/DDBJ whole genome shotgun (WGS) entry which is preliminary data.</text>
</comment>
<evidence type="ECO:0000313" key="15">
    <source>
        <dbReference type="Proteomes" id="UP000287224"/>
    </source>
</evidence>
<dbReference type="RefSeq" id="WP_126595207.1">
    <property type="nucleotide sequence ID" value="NZ_BIFQ01000001.1"/>
</dbReference>
<evidence type="ECO:0000256" key="12">
    <source>
        <dbReference type="HAMAP-Rule" id="MF_00004"/>
    </source>
</evidence>
<reference evidence="15" key="1">
    <citation type="submission" date="2018-12" db="EMBL/GenBank/DDBJ databases">
        <title>Tengunoibacter tsumagoiensis gen. nov., sp. nov., Dictyobacter kobayashii sp. nov., D. alpinus sp. nov., and D. joshuensis sp. nov. and description of Dictyobacteraceae fam. nov. within the order Ktedonobacterales isolated from Tengu-no-mugimeshi.</title>
        <authorList>
            <person name="Wang C.M."/>
            <person name="Zheng Y."/>
            <person name="Sakai Y."/>
            <person name="Toyoda A."/>
            <person name="Minakuchi Y."/>
            <person name="Abe K."/>
            <person name="Yokota A."/>
            <person name="Yabe S."/>
        </authorList>
    </citation>
    <scope>NUCLEOTIDE SEQUENCE [LARGE SCALE GENOMIC DNA]</scope>
    <source>
        <strain evidence="15">S-27</strain>
    </source>
</reference>
<dbReference type="AlphaFoldDB" id="A0A401ZAV0"/>
<dbReference type="GO" id="GO:0044209">
    <property type="term" value="P:AMP salvage"/>
    <property type="evidence" value="ECO:0007669"/>
    <property type="project" value="UniProtKB-UniRule"/>
</dbReference>
<comment type="similarity">
    <text evidence="5 12">Belongs to the purine/pyrimidine phosphoribosyltransferase family.</text>
</comment>
<evidence type="ECO:0000256" key="2">
    <source>
        <dbReference type="ARBA" id="ARBA00003968"/>
    </source>
</evidence>
<evidence type="ECO:0000313" key="14">
    <source>
        <dbReference type="EMBL" id="GCE04011.1"/>
    </source>
</evidence>
<proteinExistence type="inferred from homology"/>
<comment type="function">
    <text evidence="2 12">Catalyzes a salvage reaction resulting in the formation of AMP, that is energically less costly than de novo synthesis.</text>
</comment>